<keyword evidence="11 22" id="KW-0418">Kinase</keyword>
<keyword evidence="13 20" id="KW-1133">Transmembrane helix</keyword>
<evidence type="ECO:0000313" key="22">
    <source>
        <dbReference type="EMBL" id="RWR97653.1"/>
    </source>
</evidence>
<evidence type="ECO:0000256" key="1">
    <source>
        <dbReference type="ARBA" id="ARBA00004479"/>
    </source>
</evidence>
<protein>
    <recommendedName>
        <fullName evidence="2">non-specific serine/threonine protein kinase</fullName>
        <ecNumber evidence="2">2.7.11.1</ecNumber>
    </recommendedName>
</protein>
<gene>
    <name evidence="22" type="ORF">CKAN_02710000</name>
</gene>
<dbReference type="InterPro" id="IPR032675">
    <property type="entry name" value="LRR_dom_sf"/>
</dbReference>
<evidence type="ECO:0000313" key="23">
    <source>
        <dbReference type="Proteomes" id="UP000283530"/>
    </source>
</evidence>
<evidence type="ECO:0000256" key="9">
    <source>
        <dbReference type="ARBA" id="ARBA00022737"/>
    </source>
</evidence>
<evidence type="ECO:0000256" key="5">
    <source>
        <dbReference type="ARBA" id="ARBA00022614"/>
    </source>
</evidence>
<evidence type="ECO:0000256" key="20">
    <source>
        <dbReference type="SAM" id="Phobius"/>
    </source>
</evidence>
<dbReference type="PANTHER" id="PTHR48005:SF70">
    <property type="entry name" value="MDIS1-INTERACTING RECEPTOR LIKE KINASE 2-LIKE"/>
    <property type="match status" value="1"/>
</dbReference>
<reference evidence="22 23" key="1">
    <citation type="journal article" date="2019" name="Nat. Plants">
        <title>Stout camphor tree genome fills gaps in understanding of flowering plant genome evolution.</title>
        <authorList>
            <person name="Chaw S.M."/>
            <person name="Liu Y.C."/>
            <person name="Wu Y.W."/>
            <person name="Wang H.Y."/>
            <person name="Lin C.I."/>
            <person name="Wu C.S."/>
            <person name="Ke H.M."/>
            <person name="Chang L.Y."/>
            <person name="Hsu C.Y."/>
            <person name="Yang H.T."/>
            <person name="Sudianto E."/>
            <person name="Hsu M.H."/>
            <person name="Wu K.P."/>
            <person name="Wang L.N."/>
            <person name="Leebens-Mack J.H."/>
            <person name="Tsai I.J."/>
        </authorList>
    </citation>
    <scope>NUCLEOTIDE SEQUENCE [LARGE SCALE GENOMIC DNA]</scope>
    <source>
        <strain evidence="23">cv. Chaw 1501</strain>
        <tissue evidence="22">Young leaves</tissue>
    </source>
</reference>
<evidence type="ECO:0000256" key="16">
    <source>
        <dbReference type="ARBA" id="ARBA00023180"/>
    </source>
</evidence>
<comment type="caution">
    <text evidence="22">The sequence shown here is derived from an EMBL/GenBank/DDBJ whole genome shotgun (WGS) entry which is preliminary data.</text>
</comment>
<sequence length="540" mass="60287">MSELYNLSLNDNKLSGLVPEELGQLNNLELLDLSVNNFEGPIPKQIEKCTKLRSLKLNSNNLNGSIPFQIGNLEGLATILDLSQNSLSGEIPSQLSKLSKLEKLNISHNMLNGSIPSSFKEMISLWSIDVSYNLLEGPLPDNRAFLNASPKAFVNNKGLCGEVQSLQPCNSTPTSHSDRKKDKKYTVIIILCFVGVSFLLCASAVIFYVLHGRKTIVENVVQEVHNQDHFSIWNCDGKNTYEGIIEATENFDDKFCIGEGGYGKVYKANLPTGEVVAVKKLHPQEDGEKIDRRSFEKEIQALTEIRHRNIVKLYGFCSHPRCSFLVYEYMERGSLAKVLKNGEAMELDWIKRAKVVQSVAYALSYMHHDCNPPFVHRDLSSNNILLDMGFEACISDFGTARLLKPDSSNWSMLAGTYGYVAPELAYTMRVTEKCDVYSFGVLALEVVMGEHPGDLLSSLSTSEAKGILLKDILDQRLPPPIDRELKEVVLTVAIALACLCSDPQSRPTMYHVSQKLSTTRDLLPEPRHTISFCQLMDLEI</sequence>
<dbReference type="PROSITE" id="PS00109">
    <property type="entry name" value="PROTEIN_KINASE_TYR"/>
    <property type="match status" value="1"/>
</dbReference>
<evidence type="ECO:0000256" key="3">
    <source>
        <dbReference type="ARBA" id="ARBA00022527"/>
    </source>
</evidence>
<dbReference type="FunFam" id="3.80.10.10:FF:000383">
    <property type="entry name" value="Leucine-rich repeat receptor protein kinase EMS1"/>
    <property type="match status" value="1"/>
</dbReference>
<name>A0A3S3NZU5_9MAGN</name>
<keyword evidence="12 19" id="KW-0067">ATP-binding</keyword>
<evidence type="ECO:0000256" key="14">
    <source>
        <dbReference type="ARBA" id="ARBA00023136"/>
    </source>
</evidence>
<keyword evidence="10 19" id="KW-0547">Nucleotide-binding</keyword>
<evidence type="ECO:0000256" key="12">
    <source>
        <dbReference type="ARBA" id="ARBA00022840"/>
    </source>
</evidence>
<dbReference type="Proteomes" id="UP000283530">
    <property type="component" value="Unassembled WGS sequence"/>
</dbReference>
<organism evidence="22 23">
    <name type="scientific">Cinnamomum micranthum f. kanehirae</name>
    <dbReference type="NCBI Taxonomy" id="337451"/>
    <lineage>
        <taxon>Eukaryota</taxon>
        <taxon>Viridiplantae</taxon>
        <taxon>Streptophyta</taxon>
        <taxon>Embryophyta</taxon>
        <taxon>Tracheophyta</taxon>
        <taxon>Spermatophyta</taxon>
        <taxon>Magnoliopsida</taxon>
        <taxon>Magnoliidae</taxon>
        <taxon>Laurales</taxon>
        <taxon>Lauraceae</taxon>
        <taxon>Cinnamomum</taxon>
    </lineage>
</organism>
<dbReference type="FunFam" id="1.10.510.10:FF:000445">
    <property type="entry name" value="MDIS1-interacting receptor like kinase 2"/>
    <property type="match status" value="1"/>
</dbReference>
<keyword evidence="8" id="KW-0732">Signal</keyword>
<dbReference type="PROSITE" id="PS00107">
    <property type="entry name" value="PROTEIN_KINASE_ATP"/>
    <property type="match status" value="1"/>
</dbReference>
<dbReference type="Pfam" id="PF00069">
    <property type="entry name" value="Pkinase"/>
    <property type="match status" value="1"/>
</dbReference>
<dbReference type="GO" id="GO:0004674">
    <property type="term" value="F:protein serine/threonine kinase activity"/>
    <property type="evidence" value="ECO:0007669"/>
    <property type="project" value="UniProtKB-KW"/>
</dbReference>
<dbReference type="FunFam" id="3.80.10.10:FF:000722">
    <property type="entry name" value="Leucine-rich repeat receptor-like protein kinase"/>
    <property type="match status" value="1"/>
</dbReference>
<dbReference type="Gene3D" id="1.10.510.10">
    <property type="entry name" value="Transferase(Phosphotransferase) domain 1"/>
    <property type="match status" value="1"/>
</dbReference>
<feature type="transmembrane region" description="Helical" evidence="20">
    <location>
        <begin position="185"/>
        <end position="210"/>
    </location>
</feature>
<evidence type="ECO:0000256" key="18">
    <source>
        <dbReference type="ARBA" id="ARBA00048679"/>
    </source>
</evidence>
<comment type="catalytic activity">
    <reaction evidence="17">
        <text>L-threonyl-[protein] + ATP = O-phospho-L-threonyl-[protein] + ADP + H(+)</text>
        <dbReference type="Rhea" id="RHEA:46608"/>
        <dbReference type="Rhea" id="RHEA-COMP:11060"/>
        <dbReference type="Rhea" id="RHEA-COMP:11605"/>
        <dbReference type="ChEBI" id="CHEBI:15378"/>
        <dbReference type="ChEBI" id="CHEBI:30013"/>
        <dbReference type="ChEBI" id="CHEBI:30616"/>
        <dbReference type="ChEBI" id="CHEBI:61977"/>
        <dbReference type="ChEBI" id="CHEBI:456216"/>
        <dbReference type="EC" id="2.7.11.1"/>
    </reaction>
</comment>
<keyword evidence="16" id="KW-0325">Glycoprotein</keyword>
<keyword evidence="14 20" id="KW-0472">Membrane</keyword>
<proteinExistence type="predicted"/>
<keyword evidence="3" id="KW-0723">Serine/threonine-protein kinase</keyword>
<keyword evidence="15 22" id="KW-0675">Receptor</keyword>
<feature type="domain" description="Protein kinase" evidence="21">
    <location>
        <begin position="251"/>
        <end position="523"/>
    </location>
</feature>
<dbReference type="Pfam" id="PF13855">
    <property type="entry name" value="LRR_8"/>
    <property type="match status" value="2"/>
</dbReference>
<evidence type="ECO:0000256" key="11">
    <source>
        <dbReference type="ARBA" id="ARBA00022777"/>
    </source>
</evidence>
<evidence type="ECO:0000256" key="10">
    <source>
        <dbReference type="ARBA" id="ARBA00022741"/>
    </source>
</evidence>
<keyword evidence="9" id="KW-0677">Repeat</keyword>
<dbReference type="GO" id="GO:0016020">
    <property type="term" value="C:membrane"/>
    <property type="evidence" value="ECO:0007669"/>
    <property type="project" value="UniProtKB-SubCell"/>
</dbReference>
<evidence type="ECO:0000256" key="15">
    <source>
        <dbReference type="ARBA" id="ARBA00023170"/>
    </source>
</evidence>
<evidence type="ECO:0000256" key="4">
    <source>
        <dbReference type="ARBA" id="ARBA00022553"/>
    </source>
</evidence>
<dbReference type="PROSITE" id="PS50011">
    <property type="entry name" value="PROTEIN_KINASE_DOM"/>
    <property type="match status" value="1"/>
</dbReference>
<dbReference type="SUPFAM" id="SSF56112">
    <property type="entry name" value="Protein kinase-like (PK-like)"/>
    <property type="match status" value="1"/>
</dbReference>
<dbReference type="PANTHER" id="PTHR48005">
    <property type="entry name" value="LEUCINE RICH REPEAT KINASE 2"/>
    <property type="match status" value="1"/>
</dbReference>
<dbReference type="SUPFAM" id="SSF52058">
    <property type="entry name" value="L domain-like"/>
    <property type="match status" value="1"/>
</dbReference>
<dbReference type="InterPro" id="IPR000719">
    <property type="entry name" value="Prot_kinase_dom"/>
</dbReference>
<dbReference type="Gene3D" id="3.30.200.20">
    <property type="entry name" value="Phosphorylase Kinase, domain 1"/>
    <property type="match status" value="1"/>
</dbReference>
<dbReference type="EMBL" id="QPKB01000014">
    <property type="protein sequence ID" value="RWR97653.1"/>
    <property type="molecule type" value="Genomic_DNA"/>
</dbReference>
<evidence type="ECO:0000256" key="19">
    <source>
        <dbReference type="PROSITE-ProRule" id="PRU10141"/>
    </source>
</evidence>
<dbReference type="InterPro" id="IPR011009">
    <property type="entry name" value="Kinase-like_dom_sf"/>
</dbReference>
<evidence type="ECO:0000256" key="6">
    <source>
        <dbReference type="ARBA" id="ARBA00022679"/>
    </source>
</evidence>
<accession>A0A3S3NZU5</accession>
<dbReference type="OrthoDB" id="676979at2759"/>
<evidence type="ECO:0000259" key="21">
    <source>
        <dbReference type="PROSITE" id="PS50011"/>
    </source>
</evidence>
<comment type="subcellular location">
    <subcellularLocation>
        <location evidence="1">Membrane</location>
        <topology evidence="1">Single-pass type I membrane protein</topology>
    </subcellularLocation>
</comment>
<evidence type="ECO:0000256" key="8">
    <source>
        <dbReference type="ARBA" id="ARBA00022729"/>
    </source>
</evidence>
<dbReference type="Gene3D" id="3.80.10.10">
    <property type="entry name" value="Ribonuclease Inhibitor"/>
    <property type="match status" value="1"/>
</dbReference>
<dbReference type="GO" id="GO:0005524">
    <property type="term" value="F:ATP binding"/>
    <property type="evidence" value="ECO:0007669"/>
    <property type="project" value="UniProtKB-UniRule"/>
</dbReference>
<evidence type="ECO:0000256" key="7">
    <source>
        <dbReference type="ARBA" id="ARBA00022692"/>
    </source>
</evidence>
<dbReference type="AlphaFoldDB" id="A0A3S3NZU5"/>
<keyword evidence="23" id="KW-1185">Reference proteome</keyword>
<dbReference type="InterPro" id="IPR051420">
    <property type="entry name" value="Ser_Thr_Kinases_DiverseReg"/>
</dbReference>
<comment type="catalytic activity">
    <reaction evidence="18">
        <text>L-seryl-[protein] + ATP = O-phospho-L-seryl-[protein] + ADP + H(+)</text>
        <dbReference type="Rhea" id="RHEA:17989"/>
        <dbReference type="Rhea" id="RHEA-COMP:9863"/>
        <dbReference type="Rhea" id="RHEA-COMP:11604"/>
        <dbReference type="ChEBI" id="CHEBI:15378"/>
        <dbReference type="ChEBI" id="CHEBI:29999"/>
        <dbReference type="ChEBI" id="CHEBI:30616"/>
        <dbReference type="ChEBI" id="CHEBI:83421"/>
        <dbReference type="ChEBI" id="CHEBI:456216"/>
        <dbReference type="EC" id="2.7.11.1"/>
    </reaction>
</comment>
<dbReference type="EC" id="2.7.11.1" evidence="2"/>
<keyword evidence="7 20" id="KW-0812">Transmembrane</keyword>
<keyword evidence="6" id="KW-0808">Transferase</keyword>
<dbReference type="InterPro" id="IPR001611">
    <property type="entry name" value="Leu-rich_rpt"/>
</dbReference>
<feature type="binding site" evidence="19">
    <location>
        <position position="280"/>
    </location>
    <ligand>
        <name>ATP</name>
        <dbReference type="ChEBI" id="CHEBI:30616"/>
    </ligand>
</feature>
<dbReference type="FunFam" id="3.30.200.20:FF:000309">
    <property type="entry name" value="Leucine-rich repeat receptor protein kinase MSP1"/>
    <property type="match status" value="1"/>
</dbReference>
<evidence type="ECO:0000256" key="17">
    <source>
        <dbReference type="ARBA" id="ARBA00047899"/>
    </source>
</evidence>
<evidence type="ECO:0000256" key="13">
    <source>
        <dbReference type="ARBA" id="ARBA00022989"/>
    </source>
</evidence>
<dbReference type="InterPro" id="IPR008266">
    <property type="entry name" value="Tyr_kinase_AS"/>
</dbReference>
<evidence type="ECO:0000256" key="2">
    <source>
        <dbReference type="ARBA" id="ARBA00012513"/>
    </source>
</evidence>
<keyword evidence="4" id="KW-0597">Phosphoprotein</keyword>
<keyword evidence="5" id="KW-0433">Leucine-rich repeat</keyword>
<dbReference type="InterPro" id="IPR017441">
    <property type="entry name" value="Protein_kinase_ATP_BS"/>
</dbReference>